<dbReference type="Pfam" id="PF00169">
    <property type="entry name" value="PH"/>
    <property type="match status" value="1"/>
</dbReference>
<dbReference type="PANTHER" id="PTHR12752">
    <property type="entry name" value="PHOSPHOINOSITOL 3-PHOSPHATE-BINDING PROTEIN"/>
    <property type="match status" value="1"/>
</dbReference>
<feature type="region of interest" description="Disordered" evidence="5">
    <location>
        <begin position="460"/>
        <end position="495"/>
    </location>
</feature>
<reference evidence="9" key="2">
    <citation type="submission" date="2025-08" db="UniProtKB">
        <authorList>
            <consortium name="RefSeq"/>
        </authorList>
    </citation>
    <scope>IDENTIFICATION</scope>
    <source>
        <tissue evidence="9">Spleen</tissue>
    </source>
</reference>
<feature type="compositionally biased region" description="Basic and acidic residues" evidence="5">
    <location>
        <begin position="480"/>
        <end position="495"/>
    </location>
</feature>
<dbReference type="PROSITE" id="PS50003">
    <property type="entry name" value="PH_DOMAIN"/>
    <property type="match status" value="1"/>
</dbReference>
<dbReference type="GO" id="GO:0010314">
    <property type="term" value="F:phosphatidylinositol-5-phosphate binding"/>
    <property type="evidence" value="ECO:0007669"/>
    <property type="project" value="TreeGrafter"/>
</dbReference>
<evidence type="ECO:0000313" key="9">
    <source>
        <dbReference type="RefSeq" id="XP_019792275.1"/>
    </source>
</evidence>
<dbReference type="InterPro" id="IPR036020">
    <property type="entry name" value="WW_dom_sf"/>
</dbReference>
<gene>
    <name evidence="9" type="primary">PLEKHA5</name>
</gene>
<proteinExistence type="predicted"/>
<evidence type="ECO:0000256" key="4">
    <source>
        <dbReference type="ARBA" id="ARBA00022737"/>
    </source>
</evidence>
<dbReference type="Pfam" id="PF00397">
    <property type="entry name" value="WW"/>
    <property type="match status" value="1"/>
</dbReference>
<dbReference type="Gene3D" id="2.30.29.30">
    <property type="entry name" value="Pleckstrin-homology domain (PH domain)/Phosphotyrosine-binding domain (PTB)"/>
    <property type="match status" value="1"/>
</dbReference>
<dbReference type="FunFam" id="2.20.70.10:FF:000043">
    <property type="entry name" value="Pleckstrin homology domain-containing, family A member 5"/>
    <property type="match status" value="1"/>
</dbReference>
<dbReference type="SMART" id="SM00233">
    <property type="entry name" value="PH"/>
    <property type="match status" value="1"/>
</dbReference>
<dbReference type="PROSITE" id="PS50020">
    <property type="entry name" value="WW_DOMAIN_2"/>
    <property type="match status" value="2"/>
</dbReference>
<dbReference type="InterPro" id="IPR040392">
    <property type="entry name" value="PKHA4-7_PH"/>
</dbReference>
<accession>A0A2U4BGD4</accession>
<feature type="region of interest" description="Disordered" evidence="5">
    <location>
        <begin position="354"/>
        <end position="373"/>
    </location>
</feature>
<dbReference type="FunFam" id="2.20.70.10:FF:000027">
    <property type="entry name" value="pleckstrin homology domain-containing family A member 5 isoform X1"/>
    <property type="match status" value="1"/>
</dbReference>
<evidence type="ECO:0000256" key="3">
    <source>
        <dbReference type="ARBA" id="ARBA00022553"/>
    </source>
</evidence>
<dbReference type="GO" id="GO:0005829">
    <property type="term" value="C:cytosol"/>
    <property type="evidence" value="ECO:0007669"/>
    <property type="project" value="TreeGrafter"/>
</dbReference>
<dbReference type="GO" id="GO:0032266">
    <property type="term" value="F:phosphatidylinositol-3-phosphate binding"/>
    <property type="evidence" value="ECO:0007669"/>
    <property type="project" value="TreeGrafter"/>
</dbReference>
<evidence type="ECO:0000313" key="8">
    <source>
        <dbReference type="Proteomes" id="UP000245320"/>
    </source>
</evidence>
<evidence type="ECO:0000256" key="1">
    <source>
        <dbReference type="ARBA" id="ARBA00004496"/>
    </source>
</evidence>
<dbReference type="AlphaFoldDB" id="A0A2U4BGD4"/>
<keyword evidence="2" id="KW-0963">Cytoplasm</keyword>
<keyword evidence="8" id="KW-1185">Reference proteome</keyword>
<protein>
    <submittedName>
        <fullName evidence="9">Pleckstrin homology domain-containing family A member 5 isoform X5</fullName>
    </submittedName>
</protein>
<name>A0A2U4BGD4_TURTR</name>
<evidence type="ECO:0000256" key="5">
    <source>
        <dbReference type="SAM" id="MobiDB-lite"/>
    </source>
</evidence>
<reference evidence="8" key="1">
    <citation type="submission" date="2024-06" db="UniProtKB">
        <authorList>
            <consortium name="RefSeq"/>
        </authorList>
    </citation>
    <scope>NUCLEOTIDE SEQUENCE [LARGE SCALE GENOMIC DNA]</scope>
</reference>
<dbReference type="RefSeq" id="XP_019792275.1">
    <property type="nucleotide sequence ID" value="XM_019936716.2"/>
</dbReference>
<dbReference type="FunFam" id="2.30.29.30:FF:000083">
    <property type="entry name" value="Pleckstrin homology domain-containing family A member 5"/>
    <property type="match status" value="1"/>
</dbReference>
<dbReference type="SUPFAM" id="SSF51045">
    <property type="entry name" value="WW domain"/>
    <property type="match status" value="2"/>
</dbReference>
<keyword evidence="4" id="KW-0677">Repeat</keyword>
<feature type="domain" description="WW" evidence="7">
    <location>
        <begin position="57"/>
        <end position="90"/>
    </location>
</feature>
<dbReference type="InterPro" id="IPR001202">
    <property type="entry name" value="WW_dom"/>
</dbReference>
<evidence type="ECO:0000259" key="6">
    <source>
        <dbReference type="PROSITE" id="PS50003"/>
    </source>
</evidence>
<dbReference type="CTD" id="54477"/>
<dbReference type="GO" id="GO:0070273">
    <property type="term" value="F:phosphatidylinositol-4-phosphate binding"/>
    <property type="evidence" value="ECO:0007669"/>
    <property type="project" value="TreeGrafter"/>
</dbReference>
<feature type="domain" description="PH" evidence="6">
    <location>
        <begin position="170"/>
        <end position="269"/>
    </location>
</feature>
<dbReference type="GO" id="GO:0080025">
    <property type="term" value="F:phosphatidylinositol-3,5-bisphosphate binding"/>
    <property type="evidence" value="ECO:0007669"/>
    <property type="project" value="TreeGrafter"/>
</dbReference>
<dbReference type="InterPro" id="IPR057971">
    <property type="entry name" value="PKHA4-7_TBCA"/>
</dbReference>
<organism evidence="8 9">
    <name type="scientific">Tursiops truncatus</name>
    <name type="common">Atlantic bottle-nosed dolphin</name>
    <name type="synonym">Delphinus truncatus</name>
    <dbReference type="NCBI Taxonomy" id="9739"/>
    <lineage>
        <taxon>Eukaryota</taxon>
        <taxon>Metazoa</taxon>
        <taxon>Chordata</taxon>
        <taxon>Craniata</taxon>
        <taxon>Vertebrata</taxon>
        <taxon>Euteleostomi</taxon>
        <taxon>Mammalia</taxon>
        <taxon>Eutheria</taxon>
        <taxon>Laurasiatheria</taxon>
        <taxon>Artiodactyla</taxon>
        <taxon>Whippomorpha</taxon>
        <taxon>Cetacea</taxon>
        <taxon>Odontoceti</taxon>
        <taxon>Delphinidae</taxon>
        <taxon>Tursiops</taxon>
    </lineage>
</organism>
<keyword evidence="3" id="KW-0597">Phosphoprotein</keyword>
<dbReference type="PANTHER" id="PTHR12752:SF3">
    <property type="entry name" value="PLECKSTRIN HOMOLOGY DOMAIN-CONTAINING FAMILY A MEMBER 5"/>
    <property type="match status" value="1"/>
</dbReference>
<dbReference type="OrthoDB" id="9675445at2759"/>
<feature type="domain" description="WW" evidence="7">
    <location>
        <begin position="11"/>
        <end position="44"/>
    </location>
</feature>
<comment type="subcellular location">
    <subcellularLocation>
        <location evidence="1">Cytoplasm</location>
    </subcellularLocation>
</comment>
<dbReference type="CDD" id="cd13248">
    <property type="entry name" value="PH_PEPP1_2_3"/>
    <property type="match status" value="1"/>
</dbReference>
<dbReference type="SUPFAM" id="SSF50729">
    <property type="entry name" value="PH domain-like"/>
    <property type="match status" value="1"/>
</dbReference>
<evidence type="ECO:0000259" key="7">
    <source>
        <dbReference type="PROSITE" id="PS50020"/>
    </source>
</evidence>
<dbReference type="CDD" id="cd00201">
    <property type="entry name" value="WW"/>
    <property type="match status" value="1"/>
</dbReference>
<dbReference type="InterPro" id="IPR011993">
    <property type="entry name" value="PH-like_dom_sf"/>
</dbReference>
<sequence length="898" mass="102743">MAADLNLEWICSLPRTWTYGITRGGRVFFINEEAKSTTWLHPVTGEAVVTGHRRQSTDLPTGWEEAYTFEGARYYINHNERKVTCKHPVTGQPSQDNCIFVVNEQTVATMTSDEKKERPISMINEASNYNMSSDYAVHPVSPVGRTSRASKKVHNFGKRSNSIKRNPNAPVVRRGWLYKQDSTGMKLWKKRWFVLSDLCLFYYRDEKEEGILGSILLPSFQIAMLTSEDHINRKYAFKAAHPNMRTYYFCTDTGKEMELWMKAMLDAALVQTEPVKRVDKITSENAPTKEINNFPNHRVLIKPEVQNNQKNKEMSKNEEKKALEAERYGFQKDGQDRPLTKISSVKLNSLSSEYESGSTCPGQTGHYRPVNVNSSENKTVNVSLADLRGGSHPNTGPLHTEADRVIQRTNSMQQLEQWIKIQKGRGHEEETRGVISYQTLPRNMPSHRTHIVARYPEGYRTLPRNSKTRPESICSVTPSVHDKTAGPAAEEKRRSMRDDTMWQLYEWQQRQFYNKQGTLPRHGTLTSPKTMVNISDQTMHSIPTSPSHGSIAAYQGYSPQRTYRSEVSSPIQRGDVTIDRRHRAHHPKHMYVPDRRSMPAGLTLQSVSPQSLQGKTNEILSHHLQRNTIYLDHQLSQDECRGTLYKYRPEEVDIDVKLSRLCEQDKVVHALEEKLQQLHKEKYTLEQALLSASQEIEMNADNPAAIQTVVLQRDDLQNGLLSTCRELSRATAELERAWREYDKLEYDVTLTRNQMQEQLDRLGEIQTESAGIQRAQLQKELWRIQDVMEGLSKHKQQRGTAETGMIGSKPFSTVKYKNEGPDYRLYKSEPELTTVAEVDESNGEEKSESVSEMETSVKGSHFPVGVVPPRTKSPTPESSTIASYVTLRKTKKMMDSRT</sequence>
<dbReference type="Pfam" id="PF25541">
    <property type="entry name" value="TBCA_PH"/>
    <property type="match status" value="1"/>
</dbReference>
<dbReference type="SMART" id="SM00456">
    <property type="entry name" value="WW"/>
    <property type="match status" value="2"/>
</dbReference>
<dbReference type="Proteomes" id="UP000245320">
    <property type="component" value="Chromosome 11"/>
</dbReference>
<evidence type="ECO:0000256" key="2">
    <source>
        <dbReference type="ARBA" id="ARBA00022490"/>
    </source>
</evidence>
<dbReference type="PROSITE" id="PS01159">
    <property type="entry name" value="WW_DOMAIN_1"/>
    <property type="match status" value="1"/>
</dbReference>
<dbReference type="InterPro" id="IPR001849">
    <property type="entry name" value="PH_domain"/>
</dbReference>
<dbReference type="Gene3D" id="2.20.70.10">
    <property type="match status" value="2"/>
</dbReference>
<feature type="region of interest" description="Disordered" evidence="5">
    <location>
        <begin position="836"/>
        <end position="880"/>
    </location>
</feature>